<dbReference type="AlphaFoldDB" id="A0A026W120"/>
<sequence length="190" mass="21983">MEVGDNKVEDELGKDKKSYAGIPEADFVDDVEAFMASPENESVDKVLRRFDESLGKYKFMEYNLTNKRRHLKAQIPDLERSLEMIEKLQAIKSNSNTMETQFLLSEQVYMKAVIPPTDKVCLWLGANVMLEYTLDDAQEVLTNNIEAAKKNLGYVEHDLDFVRDQYTTMEVNIARIYNWNVKRRQAAKST</sequence>
<dbReference type="PIRSF" id="PIRSF016396">
    <property type="entry name" value="Prefoldin_subunit_3"/>
    <property type="match status" value="1"/>
</dbReference>
<dbReference type="GO" id="GO:0007021">
    <property type="term" value="P:tubulin complex assembly"/>
    <property type="evidence" value="ECO:0007669"/>
    <property type="project" value="TreeGrafter"/>
</dbReference>
<evidence type="ECO:0000313" key="5">
    <source>
        <dbReference type="EMBL" id="RLU25250.1"/>
    </source>
</evidence>
<dbReference type="FunFam" id="1.10.287.370:FF:000001">
    <property type="entry name" value="Prefoldin subunit 3"/>
    <property type="match status" value="1"/>
</dbReference>
<dbReference type="InterPro" id="IPR004127">
    <property type="entry name" value="Prefoldin_subunit_alpha"/>
</dbReference>
<dbReference type="GO" id="GO:0016272">
    <property type="term" value="C:prefoldin complex"/>
    <property type="evidence" value="ECO:0007669"/>
    <property type="project" value="UniProtKB-UniRule"/>
</dbReference>
<comment type="subunit">
    <text evidence="3">Heterohexamer of two PFD-alpha type and four PFD-beta type subunits.</text>
</comment>
<dbReference type="InterPro" id="IPR009053">
    <property type="entry name" value="Prefoldin"/>
</dbReference>
<dbReference type="OrthoDB" id="6375174at2759"/>
<reference evidence="5 7" key="2">
    <citation type="journal article" date="2018" name="Genome Res.">
        <title>The genomic architecture and molecular evolution of ant odorant receptors.</title>
        <authorList>
            <person name="McKenzie S.K."/>
            <person name="Kronauer D.J.C."/>
        </authorList>
    </citation>
    <scope>NUCLEOTIDE SEQUENCE [LARGE SCALE GENOMIC DNA]</scope>
    <source>
        <strain evidence="5">Clonal line C1</strain>
    </source>
</reference>
<evidence type="ECO:0000256" key="3">
    <source>
        <dbReference type="PIRNR" id="PIRNR016396"/>
    </source>
</evidence>
<dbReference type="EMBL" id="KK107499">
    <property type="protein sequence ID" value="EZA49770.1"/>
    <property type="molecule type" value="Genomic_DNA"/>
</dbReference>
<dbReference type="PANTHER" id="PTHR12409:SF0">
    <property type="entry name" value="PREFOLDIN SUBUNIT 3"/>
    <property type="match status" value="1"/>
</dbReference>
<evidence type="ECO:0000313" key="7">
    <source>
        <dbReference type="Proteomes" id="UP000279307"/>
    </source>
</evidence>
<dbReference type="OMA" id="YNWDVAQ"/>
<reference evidence="4 6" key="1">
    <citation type="journal article" date="2014" name="Curr. Biol.">
        <title>The genome of the clonal raider ant Cerapachys biroi.</title>
        <authorList>
            <person name="Oxley P.R."/>
            <person name="Ji L."/>
            <person name="Fetter-Pruneda I."/>
            <person name="McKenzie S.K."/>
            <person name="Li C."/>
            <person name="Hu H."/>
            <person name="Zhang G."/>
            <person name="Kronauer D.J."/>
        </authorList>
    </citation>
    <scope>NUCLEOTIDE SEQUENCE [LARGE SCALE GENOMIC DNA]</scope>
</reference>
<dbReference type="GO" id="GO:0015631">
    <property type="term" value="F:tubulin binding"/>
    <property type="evidence" value="ECO:0007669"/>
    <property type="project" value="TreeGrafter"/>
</dbReference>
<dbReference type="CDD" id="cd23156">
    <property type="entry name" value="Prefoldin_3"/>
    <property type="match status" value="1"/>
</dbReference>
<dbReference type="Proteomes" id="UP000279307">
    <property type="component" value="Chromosome 3"/>
</dbReference>
<dbReference type="GO" id="GO:0007017">
    <property type="term" value="P:microtubule-based process"/>
    <property type="evidence" value="ECO:0007669"/>
    <property type="project" value="TreeGrafter"/>
</dbReference>
<dbReference type="Gene3D" id="1.10.287.370">
    <property type="match status" value="1"/>
</dbReference>
<dbReference type="SUPFAM" id="SSF46579">
    <property type="entry name" value="Prefoldin"/>
    <property type="match status" value="1"/>
</dbReference>
<proteinExistence type="inferred from homology"/>
<evidence type="ECO:0000313" key="6">
    <source>
        <dbReference type="Proteomes" id="UP000053097"/>
    </source>
</evidence>
<dbReference type="Pfam" id="PF02996">
    <property type="entry name" value="Prefoldin"/>
    <property type="match status" value="1"/>
</dbReference>
<dbReference type="PANTHER" id="PTHR12409">
    <property type="entry name" value="PREFOLDIN SUBUNIT 3"/>
    <property type="match status" value="1"/>
</dbReference>
<comment type="similarity">
    <text evidence="1 3">Belongs to the prefoldin subunit alpha family.</text>
</comment>
<evidence type="ECO:0000256" key="2">
    <source>
        <dbReference type="ARBA" id="ARBA00023186"/>
    </source>
</evidence>
<accession>A0A026W120</accession>
<dbReference type="GO" id="GO:0006457">
    <property type="term" value="P:protein folding"/>
    <property type="evidence" value="ECO:0007669"/>
    <property type="project" value="UniProtKB-UniRule"/>
</dbReference>
<keyword evidence="6" id="KW-1185">Reference proteome</keyword>
<dbReference type="InterPro" id="IPR016655">
    <property type="entry name" value="PFD3"/>
</dbReference>
<name>A0A026W120_OOCBI</name>
<evidence type="ECO:0000256" key="1">
    <source>
        <dbReference type="ARBA" id="ARBA00010048"/>
    </source>
</evidence>
<dbReference type="STRING" id="2015173.A0A026W120"/>
<gene>
    <name evidence="5" type="ORF">DMN91_003343</name>
    <name evidence="4" type="ORF">X777_11642</name>
</gene>
<comment type="function">
    <text evidence="3">Binds specifically to cytosolic chaperonin (c-CPN) and transfers target proteins to it. Binds to nascent polypeptide chain and promotes folding in an environment in which there are many competing pathways for nonnative proteins.</text>
</comment>
<dbReference type="GO" id="GO:0005737">
    <property type="term" value="C:cytoplasm"/>
    <property type="evidence" value="ECO:0007669"/>
    <property type="project" value="TreeGrafter"/>
</dbReference>
<reference evidence="5" key="3">
    <citation type="submission" date="2018-07" db="EMBL/GenBank/DDBJ databases">
        <authorList>
            <person name="Mckenzie S.K."/>
            <person name="Kronauer D.J.C."/>
        </authorList>
    </citation>
    <scope>NUCLEOTIDE SEQUENCE</scope>
    <source>
        <strain evidence="5">Clonal line C1</strain>
    </source>
</reference>
<dbReference type="EMBL" id="QOIP01000003">
    <property type="protein sequence ID" value="RLU25250.1"/>
    <property type="molecule type" value="Genomic_DNA"/>
</dbReference>
<evidence type="ECO:0000313" key="4">
    <source>
        <dbReference type="EMBL" id="EZA49770.1"/>
    </source>
</evidence>
<protein>
    <recommendedName>
        <fullName evidence="3">Prefoldin subunit 3</fullName>
    </recommendedName>
</protein>
<organism evidence="4 6">
    <name type="scientific">Ooceraea biroi</name>
    <name type="common">Clonal raider ant</name>
    <name type="synonym">Cerapachys biroi</name>
    <dbReference type="NCBI Taxonomy" id="2015173"/>
    <lineage>
        <taxon>Eukaryota</taxon>
        <taxon>Metazoa</taxon>
        <taxon>Ecdysozoa</taxon>
        <taxon>Arthropoda</taxon>
        <taxon>Hexapoda</taxon>
        <taxon>Insecta</taxon>
        <taxon>Pterygota</taxon>
        <taxon>Neoptera</taxon>
        <taxon>Endopterygota</taxon>
        <taxon>Hymenoptera</taxon>
        <taxon>Apocrita</taxon>
        <taxon>Aculeata</taxon>
        <taxon>Formicoidea</taxon>
        <taxon>Formicidae</taxon>
        <taxon>Dorylinae</taxon>
        <taxon>Ooceraea</taxon>
    </lineage>
</organism>
<keyword evidence="2 3" id="KW-0143">Chaperone</keyword>
<dbReference type="Proteomes" id="UP000053097">
    <property type="component" value="Unassembled WGS sequence"/>
</dbReference>